<keyword evidence="1" id="KW-0472">Membrane</keyword>
<keyword evidence="1" id="KW-1133">Transmembrane helix</keyword>
<gene>
    <name evidence="2" type="ORF">BJ999_003588</name>
</gene>
<comment type="caution">
    <text evidence="2">The sequence shown here is derived from an EMBL/GenBank/DDBJ whole genome shotgun (WGS) entry which is preliminary data.</text>
</comment>
<dbReference type="Proteomes" id="UP000591272">
    <property type="component" value="Unassembled WGS sequence"/>
</dbReference>
<keyword evidence="3" id="KW-1185">Reference proteome</keyword>
<evidence type="ECO:0000256" key="1">
    <source>
        <dbReference type="SAM" id="Phobius"/>
    </source>
</evidence>
<reference evidence="2 3" key="1">
    <citation type="submission" date="2020-07" db="EMBL/GenBank/DDBJ databases">
        <title>Sequencing the genomes of 1000 actinobacteria strains.</title>
        <authorList>
            <person name="Klenk H.-P."/>
        </authorList>
    </citation>
    <scope>NUCLEOTIDE SEQUENCE [LARGE SCALE GENOMIC DNA]</scope>
    <source>
        <strain evidence="2 3">DSM 43461</strain>
    </source>
</reference>
<name>A0A7Y9GB75_9ACTN</name>
<dbReference type="RefSeq" id="WP_179834356.1">
    <property type="nucleotide sequence ID" value="NZ_BMRD01000026.1"/>
</dbReference>
<organism evidence="2 3">
    <name type="scientific">Actinomadura citrea</name>
    <dbReference type="NCBI Taxonomy" id="46158"/>
    <lineage>
        <taxon>Bacteria</taxon>
        <taxon>Bacillati</taxon>
        <taxon>Actinomycetota</taxon>
        <taxon>Actinomycetes</taxon>
        <taxon>Streptosporangiales</taxon>
        <taxon>Thermomonosporaceae</taxon>
        <taxon>Actinomadura</taxon>
    </lineage>
</organism>
<feature type="transmembrane region" description="Helical" evidence="1">
    <location>
        <begin position="6"/>
        <end position="22"/>
    </location>
</feature>
<sequence>MRGDGLLIVGLAALTVYIGAYWEHARRAAVDMGRGHRRVLTPRRIAARKRDQVLVSASVAALALALVLVVGLR</sequence>
<accession>A0A7Y9GB75</accession>
<evidence type="ECO:0000313" key="3">
    <source>
        <dbReference type="Proteomes" id="UP000591272"/>
    </source>
</evidence>
<proteinExistence type="predicted"/>
<feature type="transmembrane region" description="Helical" evidence="1">
    <location>
        <begin position="53"/>
        <end position="72"/>
    </location>
</feature>
<protein>
    <submittedName>
        <fullName evidence="2">Uncharacterized protein</fullName>
    </submittedName>
</protein>
<dbReference type="AlphaFoldDB" id="A0A7Y9GB75"/>
<keyword evidence="1" id="KW-0812">Transmembrane</keyword>
<evidence type="ECO:0000313" key="2">
    <source>
        <dbReference type="EMBL" id="NYE13292.1"/>
    </source>
</evidence>
<dbReference type="EMBL" id="JACCBT010000001">
    <property type="protein sequence ID" value="NYE13292.1"/>
    <property type="molecule type" value="Genomic_DNA"/>
</dbReference>